<dbReference type="EMBL" id="LGFU01000003">
    <property type="protein sequence ID" value="KUK46940.1"/>
    <property type="molecule type" value="Genomic_DNA"/>
</dbReference>
<keyword evidence="1" id="KW-0472">Membrane</keyword>
<sequence length="183" mass="21028">MNHKQFERWILDDSPLNEEQQQILDAHLLTCEHCQKLNHGWKNSLKAITASPYIAPAAGFSDRWQSKLRFEKKRRSIVRMRVILFSSILLVLVSLLTYIVLSGSLGEFLANLITSSTHILLFLTHGIANLSNFIQEIPSLVRWSAGIFLVGVANIFVILLVVILWKAKKNQEEWQEVRDYGEK</sequence>
<dbReference type="Proteomes" id="UP000064249">
    <property type="component" value="Unassembled WGS sequence"/>
</dbReference>
<name>A0A101FYR7_9CHLR</name>
<accession>A0A101FYR7</accession>
<protein>
    <recommendedName>
        <fullName evidence="4">Zinc-finger domain-containing protein</fullName>
    </recommendedName>
</protein>
<keyword evidence="1" id="KW-0812">Transmembrane</keyword>
<feature type="transmembrane region" description="Helical" evidence="1">
    <location>
        <begin position="82"/>
        <end position="102"/>
    </location>
</feature>
<evidence type="ECO:0000313" key="3">
    <source>
        <dbReference type="Proteomes" id="UP000064249"/>
    </source>
</evidence>
<evidence type="ECO:0000256" key="1">
    <source>
        <dbReference type="SAM" id="Phobius"/>
    </source>
</evidence>
<dbReference type="AlphaFoldDB" id="A0A101FYR7"/>
<comment type="caution">
    <text evidence="2">The sequence shown here is derived from an EMBL/GenBank/DDBJ whole genome shotgun (WGS) entry which is preliminary data.</text>
</comment>
<proteinExistence type="predicted"/>
<reference evidence="2 3" key="1">
    <citation type="journal article" date="2015" name="MBio">
        <title>Genome-Resolved Metagenomic Analysis Reveals Roles for Candidate Phyla and Other Microbial Community Members in Biogeochemical Transformations in Oil Reservoirs.</title>
        <authorList>
            <person name="Hu P."/>
            <person name="Tom L."/>
            <person name="Singh A."/>
            <person name="Thomas B.C."/>
            <person name="Baker B.J."/>
            <person name="Piceno Y.M."/>
            <person name="Andersen G.L."/>
            <person name="Banfield J.F."/>
        </authorList>
    </citation>
    <scope>NUCLEOTIDE SEQUENCE [LARGE SCALE GENOMIC DNA]</scope>
    <source>
        <strain evidence="2">46_16</strain>
    </source>
</reference>
<evidence type="ECO:0008006" key="4">
    <source>
        <dbReference type="Google" id="ProtNLM"/>
    </source>
</evidence>
<keyword evidence="1" id="KW-1133">Transmembrane helix</keyword>
<gene>
    <name evidence="2" type="ORF">XD73_0137</name>
</gene>
<feature type="transmembrane region" description="Helical" evidence="1">
    <location>
        <begin position="140"/>
        <end position="165"/>
    </location>
</feature>
<evidence type="ECO:0000313" key="2">
    <source>
        <dbReference type="EMBL" id="KUK46940.1"/>
    </source>
</evidence>
<organism evidence="2 3">
    <name type="scientific">Anaerolinea thermophila</name>
    <dbReference type="NCBI Taxonomy" id="167964"/>
    <lineage>
        <taxon>Bacteria</taxon>
        <taxon>Bacillati</taxon>
        <taxon>Chloroflexota</taxon>
        <taxon>Anaerolineae</taxon>
        <taxon>Anaerolineales</taxon>
        <taxon>Anaerolineaceae</taxon>
        <taxon>Anaerolinea</taxon>
    </lineage>
</organism>